<dbReference type="Gene3D" id="3.40.50.2000">
    <property type="entry name" value="Glycogen Phosphorylase B"/>
    <property type="match status" value="2"/>
</dbReference>
<keyword evidence="2" id="KW-0808">Transferase</keyword>
<dbReference type="CDD" id="cd03811">
    <property type="entry name" value="GT4_GT28_WabH-like"/>
    <property type="match status" value="1"/>
</dbReference>
<evidence type="ECO:0000313" key="3">
    <source>
        <dbReference type="Proteomes" id="UP000276254"/>
    </source>
</evidence>
<dbReference type="KEGG" id="spha:D3Y57_11225"/>
<reference evidence="2 3" key="1">
    <citation type="submission" date="2018-09" db="EMBL/GenBank/DDBJ databases">
        <title>Sphingomonas peninsula sp. nov., isolated from fildes peninsula, Antarctic soil.</title>
        <authorList>
            <person name="Yingchao G."/>
        </authorList>
    </citation>
    <scope>NUCLEOTIDE SEQUENCE [LARGE SCALE GENOMIC DNA]</scope>
    <source>
        <strain evidence="2 3">YZ-8</strain>
    </source>
</reference>
<proteinExistence type="predicted"/>
<sequence>MRILVFLHSFEPGGVERVALRLCKAWVDRGADVHLVLGRADGAMRCEADGLTYEILANDKIATAHWETLWMILRLPGVIRRTRPDVIFCAGNSYSIVSVMMKLLLGRKCPPIVAKISNDLERADFPLPVRWLYHCWLRIQAHYIDRFVGMAPPMRAEIAGATGLAADRVSIVDDPALSMADIHRFSKPRTQSQQRHRFITAGRLAPQKNYALLLRAFAKIARDDDSLTLLGDGPERPKLEKLATDLGITDRTIFAGHVTDLAPWFAKADIFALSSDYEGVPAVIIEALAAGLAIVTTDSSVSMRDMLRGGRYGSIVETRDLDGFARALDHIRSVALDTRGMRSQAERFTVEKGGPRYLEIFTKTVDGSVRLTSTPKER</sequence>
<keyword evidence="3" id="KW-1185">Reference proteome</keyword>
<dbReference type="SUPFAM" id="SSF53756">
    <property type="entry name" value="UDP-Glycosyltransferase/glycogen phosphorylase"/>
    <property type="match status" value="1"/>
</dbReference>
<dbReference type="Pfam" id="PF13439">
    <property type="entry name" value="Glyco_transf_4"/>
    <property type="match status" value="1"/>
</dbReference>
<dbReference type="EMBL" id="CP032829">
    <property type="protein sequence ID" value="AYJ86434.1"/>
    <property type="molecule type" value="Genomic_DNA"/>
</dbReference>
<accession>A0A494TG87</accession>
<protein>
    <submittedName>
        <fullName evidence="2">Glycosyltransferase</fullName>
    </submittedName>
</protein>
<dbReference type="GO" id="GO:0016757">
    <property type="term" value="F:glycosyltransferase activity"/>
    <property type="evidence" value="ECO:0007669"/>
    <property type="project" value="UniProtKB-ARBA"/>
</dbReference>
<name>A0A494TG87_SPHPE</name>
<feature type="domain" description="Glycosyltransferase subfamily 4-like N-terminal" evidence="1">
    <location>
        <begin position="12"/>
        <end position="172"/>
    </location>
</feature>
<gene>
    <name evidence="2" type="ORF">D3Y57_11225</name>
</gene>
<evidence type="ECO:0000313" key="2">
    <source>
        <dbReference type="EMBL" id="AYJ86434.1"/>
    </source>
</evidence>
<dbReference type="RefSeq" id="WP_121153059.1">
    <property type="nucleotide sequence ID" value="NZ_CP032829.1"/>
</dbReference>
<dbReference type="OrthoDB" id="9790710at2"/>
<dbReference type="PANTHER" id="PTHR12526">
    <property type="entry name" value="GLYCOSYLTRANSFERASE"/>
    <property type="match status" value="1"/>
</dbReference>
<organism evidence="2 3">
    <name type="scientific">Sphingomonas paeninsulae</name>
    <dbReference type="NCBI Taxonomy" id="2319844"/>
    <lineage>
        <taxon>Bacteria</taxon>
        <taxon>Pseudomonadati</taxon>
        <taxon>Pseudomonadota</taxon>
        <taxon>Alphaproteobacteria</taxon>
        <taxon>Sphingomonadales</taxon>
        <taxon>Sphingomonadaceae</taxon>
        <taxon>Sphingomonas</taxon>
    </lineage>
</organism>
<dbReference type="InterPro" id="IPR028098">
    <property type="entry name" value="Glyco_trans_4-like_N"/>
</dbReference>
<dbReference type="Pfam" id="PF13692">
    <property type="entry name" value="Glyco_trans_1_4"/>
    <property type="match status" value="1"/>
</dbReference>
<evidence type="ECO:0000259" key="1">
    <source>
        <dbReference type="Pfam" id="PF13439"/>
    </source>
</evidence>
<dbReference type="PANTHER" id="PTHR12526:SF630">
    <property type="entry name" value="GLYCOSYLTRANSFERASE"/>
    <property type="match status" value="1"/>
</dbReference>
<dbReference type="AlphaFoldDB" id="A0A494TG87"/>
<dbReference type="Proteomes" id="UP000276254">
    <property type="component" value="Chromosome"/>
</dbReference>